<accession>E4Z3Z8</accession>
<evidence type="ECO:0000313" key="1">
    <source>
        <dbReference type="EMBL" id="CBY42426.1"/>
    </source>
</evidence>
<dbReference type="Proteomes" id="UP000011014">
    <property type="component" value="Unassembled WGS sequence"/>
</dbReference>
<protein>
    <submittedName>
        <fullName evidence="1">Uncharacterized protein</fullName>
    </submittedName>
</protein>
<dbReference type="EMBL" id="FN657149">
    <property type="protein sequence ID" value="CBY42426.1"/>
    <property type="molecule type" value="Genomic_DNA"/>
</dbReference>
<proteinExistence type="predicted"/>
<dbReference type="AlphaFoldDB" id="E4Z3Z8"/>
<organism evidence="1">
    <name type="scientific">Oikopleura dioica</name>
    <name type="common">Tunicate</name>
    <dbReference type="NCBI Taxonomy" id="34765"/>
    <lineage>
        <taxon>Eukaryota</taxon>
        <taxon>Metazoa</taxon>
        <taxon>Chordata</taxon>
        <taxon>Tunicata</taxon>
        <taxon>Appendicularia</taxon>
        <taxon>Copelata</taxon>
        <taxon>Oikopleuridae</taxon>
        <taxon>Oikopleura</taxon>
    </lineage>
</organism>
<gene>
    <name evidence="1" type="ORF">GSOID_T00026114001</name>
</gene>
<reference evidence="1" key="1">
    <citation type="journal article" date="2010" name="Science">
        <title>Plasticity of animal genome architecture unmasked by rapid evolution of a pelagic tunicate.</title>
        <authorList>
            <person name="Denoeud F."/>
            <person name="Henriet S."/>
            <person name="Mungpakdee S."/>
            <person name="Aury J.M."/>
            <person name="Da Silva C."/>
            <person name="Brinkmann H."/>
            <person name="Mikhaleva J."/>
            <person name="Olsen L.C."/>
            <person name="Jubin C."/>
            <person name="Canestro C."/>
            <person name="Bouquet J.M."/>
            <person name="Danks G."/>
            <person name="Poulain J."/>
            <person name="Campsteijn C."/>
            <person name="Adamski M."/>
            <person name="Cross I."/>
            <person name="Yadetie F."/>
            <person name="Muffato M."/>
            <person name="Louis A."/>
            <person name="Butcher S."/>
            <person name="Tsagkogeorga G."/>
            <person name="Konrad A."/>
            <person name="Singh S."/>
            <person name="Jensen M.F."/>
            <person name="Cong E.H."/>
            <person name="Eikeseth-Otteraa H."/>
            <person name="Noel B."/>
            <person name="Anthouard V."/>
            <person name="Porcel B.M."/>
            <person name="Kachouri-Lafond R."/>
            <person name="Nishino A."/>
            <person name="Ugolini M."/>
            <person name="Chourrout P."/>
            <person name="Nishida H."/>
            <person name="Aasland R."/>
            <person name="Huzurbazar S."/>
            <person name="Westhof E."/>
            <person name="Delsuc F."/>
            <person name="Lehrach H."/>
            <person name="Reinhardt R."/>
            <person name="Weissenbach J."/>
            <person name="Roy S.W."/>
            <person name="Artiguenave F."/>
            <person name="Postlethwait J.H."/>
            <person name="Manak J.R."/>
            <person name="Thompson E.M."/>
            <person name="Jaillon O."/>
            <person name="Du Pasquier L."/>
            <person name="Boudinot P."/>
            <person name="Liberles D.A."/>
            <person name="Volff J.N."/>
            <person name="Philippe H."/>
            <person name="Lenhard B."/>
            <person name="Roest Crollius H."/>
            <person name="Wincker P."/>
            <person name="Chourrout D."/>
        </authorList>
    </citation>
    <scope>NUCLEOTIDE SEQUENCE [LARGE SCALE GENOMIC DNA]</scope>
</reference>
<sequence length="20" mass="2325">MVQLHGVHFISLILKYSLIL</sequence>
<name>E4Z3Z8_OIKDI</name>
<feature type="non-terminal residue" evidence="1">
    <location>
        <position position="20"/>
    </location>
</feature>